<name>A0ABW5Y1D1_9BACL</name>
<proteinExistence type="predicted"/>
<gene>
    <name evidence="2" type="ORF">ACFSY7_11305</name>
</gene>
<protein>
    <submittedName>
        <fullName evidence="2">HEPN domain-containing protein</fullName>
    </submittedName>
</protein>
<sequence length="160" mass="19328">MKKLGKVKHRIDVSNEYEVLAKKDEEVSKLLFKNGEYKHAIYFCIQAMEKYIRSKIFSIVNPNLEYFRKRNQNHSVEDAIEFLLEIVSTEENLRKTIRQQLVECILGEINYQQLHNNLRYPFYSQKFNTYSVITYVAEDYKYVEIELQKLKIYLNELNRL</sequence>
<dbReference type="Proteomes" id="UP001597568">
    <property type="component" value="Unassembled WGS sequence"/>
</dbReference>
<dbReference type="RefSeq" id="WP_380147912.1">
    <property type="nucleotide sequence ID" value="NZ_JBHUOR010000097.1"/>
</dbReference>
<dbReference type="Gene3D" id="1.20.120.330">
    <property type="entry name" value="Nucleotidyltransferases domain 2"/>
    <property type="match status" value="1"/>
</dbReference>
<accession>A0ABW5Y1D1</accession>
<comment type="caution">
    <text evidence="2">The sequence shown here is derived from an EMBL/GenBank/DDBJ whole genome shotgun (WGS) entry which is preliminary data.</text>
</comment>
<keyword evidence="3" id="KW-1185">Reference proteome</keyword>
<evidence type="ECO:0000259" key="1">
    <source>
        <dbReference type="Pfam" id="PF05168"/>
    </source>
</evidence>
<evidence type="ECO:0000313" key="3">
    <source>
        <dbReference type="Proteomes" id="UP001597568"/>
    </source>
</evidence>
<dbReference type="EMBL" id="JBHUOR010000097">
    <property type="protein sequence ID" value="MFD2869080.1"/>
    <property type="molecule type" value="Genomic_DNA"/>
</dbReference>
<dbReference type="Pfam" id="PF05168">
    <property type="entry name" value="HEPN"/>
    <property type="match status" value="1"/>
</dbReference>
<dbReference type="InterPro" id="IPR007842">
    <property type="entry name" value="HEPN_dom"/>
</dbReference>
<organism evidence="2 3">
    <name type="scientific">Kurthia populi</name>
    <dbReference type="NCBI Taxonomy" id="1562132"/>
    <lineage>
        <taxon>Bacteria</taxon>
        <taxon>Bacillati</taxon>
        <taxon>Bacillota</taxon>
        <taxon>Bacilli</taxon>
        <taxon>Bacillales</taxon>
        <taxon>Caryophanaceae</taxon>
        <taxon>Kurthia</taxon>
    </lineage>
</organism>
<feature type="domain" description="HEPN" evidence="1">
    <location>
        <begin position="21"/>
        <end position="97"/>
    </location>
</feature>
<dbReference type="SUPFAM" id="SSF81593">
    <property type="entry name" value="Nucleotidyltransferase substrate binding subunit/domain"/>
    <property type="match status" value="1"/>
</dbReference>
<evidence type="ECO:0000313" key="2">
    <source>
        <dbReference type="EMBL" id="MFD2869080.1"/>
    </source>
</evidence>
<reference evidence="3" key="1">
    <citation type="journal article" date="2019" name="Int. J. Syst. Evol. Microbiol.">
        <title>The Global Catalogue of Microorganisms (GCM) 10K type strain sequencing project: providing services to taxonomists for standard genome sequencing and annotation.</title>
        <authorList>
            <consortium name="The Broad Institute Genomics Platform"/>
            <consortium name="The Broad Institute Genome Sequencing Center for Infectious Disease"/>
            <person name="Wu L."/>
            <person name="Ma J."/>
        </authorList>
    </citation>
    <scope>NUCLEOTIDE SEQUENCE [LARGE SCALE GENOMIC DNA]</scope>
    <source>
        <strain evidence="3">KCTC 33522</strain>
    </source>
</reference>